<dbReference type="Proteomes" id="UP001057402">
    <property type="component" value="Chromosome 5"/>
</dbReference>
<accession>A0ACB9QU35</accession>
<protein>
    <submittedName>
        <fullName evidence="1">Uncharacterized protein</fullName>
    </submittedName>
</protein>
<comment type="caution">
    <text evidence="1">The sequence shown here is derived from an EMBL/GenBank/DDBJ whole genome shotgun (WGS) entry which is preliminary data.</text>
</comment>
<reference evidence="2" key="1">
    <citation type="journal article" date="2023" name="Front. Plant Sci.">
        <title>Chromosomal-level genome assembly of Melastoma candidum provides insights into trichome evolution.</title>
        <authorList>
            <person name="Zhong Y."/>
            <person name="Wu W."/>
            <person name="Sun C."/>
            <person name="Zou P."/>
            <person name="Liu Y."/>
            <person name="Dai S."/>
            <person name="Zhou R."/>
        </authorList>
    </citation>
    <scope>NUCLEOTIDE SEQUENCE [LARGE SCALE GENOMIC DNA]</scope>
</reference>
<evidence type="ECO:0000313" key="2">
    <source>
        <dbReference type="Proteomes" id="UP001057402"/>
    </source>
</evidence>
<organism evidence="1 2">
    <name type="scientific">Melastoma candidum</name>
    <dbReference type="NCBI Taxonomy" id="119954"/>
    <lineage>
        <taxon>Eukaryota</taxon>
        <taxon>Viridiplantae</taxon>
        <taxon>Streptophyta</taxon>
        <taxon>Embryophyta</taxon>
        <taxon>Tracheophyta</taxon>
        <taxon>Spermatophyta</taxon>
        <taxon>Magnoliopsida</taxon>
        <taxon>eudicotyledons</taxon>
        <taxon>Gunneridae</taxon>
        <taxon>Pentapetalae</taxon>
        <taxon>rosids</taxon>
        <taxon>malvids</taxon>
        <taxon>Myrtales</taxon>
        <taxon>Melastomataceae</taxon>
        <taxon>Melastomatoideae</taxon>
        <taxon>Melastomateae</taxon>
        <taxon>Melastoma</taxon>
    </lineage>
</organism>
<gene>
    <name evidence="1" type="ORF">MLD38_017914</name>
</gene>
<proteinExistence type="predicted"/>
<sequence length="393" mass="43721">MSSASAASALSLYCRPRAARPPSRAAAVLSIPNPGPSNPFPPRPRRPSPNPNYQVARSSSSGSSSSEYNLEEQRWLREEQRWLREEQRWLREERRWNQEREVLLQEIARLKLELGAVELRARRVEGREVVGLLEEEKLVIEESGVSVRPLVLDENKKLEEPPKVEESVGAKEETKKKTKKGSKALRMGAEGDDVKELQEALMRLGFYSGEEDMDYSSFSTGTDRAVKTWQASIGAKEDGVMTAELLAMLFYGKQVKGSGSGEDPIEKDGPNGAVIASVSEVSEIRQTIVRESDSEVEVSQQRVFLLGENRWEEPGRLVNDKNRVEKSKQGGSKGTQCMSCRGEGRLMCLECDGTGEPNIEPQFMEWVDGGTKCPYCEGLGYTICDVCNGKALV</sequence>
<name>A0ACB9QU35_9MYRT</name>
<evidence type="ECO:0000313" key="1">
    <source>
        <dbReference type="EMBL" id="KAI4369476.1"/>
    </source>
</evidence>
<keyword evidence="2" id="KW-1185">Reference proteome</keyword>
<dbReference type="EMBL" id="CM042884">
    <property type="protein sequence ID" value="KAI4369476.1"/>
    <property type="molecule type" value="Genomic_DNA"/>
</dbReference>